<sequence length="2500" mass="277250">MERRKYPIRVEDYQLFEAVGQGVSAQVYRALCVPFDEIVAVKILDFERNNSDLNNITREAQTMILIDHPNVLRAHCSFVNDHNLWVVMPFMAGGSCLHIMKSVYPNGFEEVVIATILREVLKGLEYLHRHGHIHRDVKAGNILVDSRGGVKLGDFGVSACLFDSGDRQRTRNTFVGTPCWMAPEVMEQLHGYDFKADIWSFGITALELAHGHAPFSKYPPLKVLLMTLQNAPPSLDYDRDKKFSRAFKHMIATCLVKDPSKRPSAQKLLKQPFFKQARSQDYIVRKILEGLPTLGDRHQALKEKEEDLLAQKKMPYGKKEEISQNEYKRGISGWNFDTEDLKAQASLIPDNEDNKDSNGFQNSLFEIDALQERVPEVMTVSSSLSLKDDDEFENAQPHNKSNISSPDKTATYQRTKSDGSDNDLKFAGTSEQNAQNGSHFLHSEMGNGFSGNCGSDIDENHLENALHGCHDRKPSTSSCSSEVLPLAKAESFKPQNQLQSIGNCNGRLTPLVIDTTKSTGMHTSFIDDLDDKSKPPLVQQKGRFKVTSENVDLDRAPTPTPLGIQKSYSMQMFSQLPSPSVQLPADATSNLGCSMLPQLHYILQGNIVQRDSILSLLRQVTTGDSSPFFGASSNPLAEGVSLCGHSMISEKSLLEVAHEREKELMQEIAELQWRLACMQDELQKHKSRNSQVPEGLRRHFGHSHVGLLKLHAIKPKRHLRRHAYSPTAMAESHLQEEEHLDVLTRTGEKTGVSKLRPVPFPLSPIDRSERLSSLVHRDGDYHRAVHVWIYSESTQELLLQKRADCKDSWPGQWDISSAGHISAGDSSLLSARRELYEELGIDLPKDAFELLFVFLQECVINNGNYINNEFNDVYLVTTLSPIPMEVFTVQESEVSSVKYIHWKDYKNVLEEGDEQYVPYDVTGQYGQLFIIIEQRHDGEESWTWQDTKKHSIGQNVVGGRAIMVAMVGEVTVDGEGVLTQVGVLLPPFTLVIILVFFLTIAEGSSGGGVGDELTLCWIPARSGCYRSIAECLTGDEFELGTELSGLSDADKEALSYILRAAMVVDDIFYLQLACSTVPDYMVVLKLLEPGCRSSLDENEAFLTTADSAVKLLAKSTKPVSGWEGIEYRAAFPMMKPPGANFYPPDMDKKEFELWKGSLNASEQEAATGFFSVIRRHVDTLSSTVSHLMDHSGSEQHFNLDCLTVVPFSQEYKALLVKAADLLFRASELSDSSSLKKLLETKGNAFLSNDYYESDIAWMELDSKLDVTIGPYETYEDTLFGYKATFEAFVGIRDDIATSRVKLFGDHLQDLEQNLPMDSMYKSKDVVAAPIRVIQLVYNAGDVKGPQTVAFNLPNDERIVNERGTSMVLLKNVSEAKFMHILQPIADVCIKEDQKEFIDFESFYTHTICHECCHGIGPHTIILPTGVQSTVRLELQELHSALEEAKADIVGLWALKFLVDQVEGAVENLSREILTIQAKGDKPAAMSLLQRYAKMTQPLRIALEKLERVQAKIMPFVVAKHVFFLLLLLLLRHVVTAHSYPLLATQIPQDKAALLAFKNTLTLQSQRALPNWNETTGVCEFVNVTCDRRHGRYVVCLELGSRLHSGHLSPVLANLTRLRRLDLSDNKLSGHIPREFSSLRRLELLDLSSNYLSGVIPPSLACLTSLGYLNLARNYFSGQIPASIFYNCTSLRAIDLSENDLSGQIPSAAGMGLPALSDLYLYRNYFTGRLPIWLSNSSFLRQLDVSNNHLGDELPTAIIQDKTKLEFLQLSLNSLSSHDNNTNLEPFFLTLSNCSELAELDIAQAGVGGFLPHAIGRGPRNLSTILLEDNLIFGGIPPDIANLTNLLQLDLSSNLLIGAIPREIFRISKLQKLNLSDNVLNGSIPPEIGNVVSFYLLDLSSNRLSGEIPSSIGNLVQISHLYLHSNELFGSIPATLGRCKSLNDLDLSCNRLTGKLPGEVSGIAKVVLNLSNNQLEGSLPAELSKMDHVQKIDLSANNFTGVIPPLSACVELTLINLSHNHLEGQLPTDLGNLRNLETLDVSFNGLDGEIPSSFNKCTRLSFFNLSDNDFTGWIPTGGVFSRFTNLSYLSNPRLCGPVLHRACRRRPPQWLHSRKFLIAISAGGSVVAFLLTLCCVKLVRKMEGMGIPRRGDIFGGSSPVVRSSYPRITYRELVEATEEFSQGRLVGSGSYGRVYRGVLRDGTVVAVKVLNLHTGNSTKSFNRECQVLKRIRHRNLMRIITACSLPDFKALVLPFMANGSLDSCLYSSSSDLSLIQRVNICSDIAEGMAYLHHHSPVKVIHCDLKPSNVLLNDDMTALVSDFGIARLVMNIGVGSEVENVGNSTANMLCGSIGYIAPEYGYGARASTKGDVYSFGVLVLEVVTRKRPTDEVFEGGIGMQQWVKSHYHGGAKTVVDSALGSEARKQTPEVRRAWEVAIGELLELGLICAQESPSSRPTMEDAADDLDRLKRYLAGDTTATFGSSLGMSSSIFGETSLSNVDD</sequence>
<feature type="domain" description="Protein kinase" evidence="27">
    <location>
        <begin position="2179"/>
        <end position="2471"/>
    </location>
</feature>
<keyword evidence="18" id="KW-1133">Transmembrane helix</keyword>
<dbReference type="GO" id="GO:0005524">
    <property type="term" value="F:ATP binding"/>
    <property type="evidence" value="ECO:0007669"/>
    <property type="project" value="UniProtKB-UniRule"/>
</dbReference>
<evidence type="ECO:0000259" key="28">
    <source>
        <dbReference type="PROSITE" id="PS51462"/>
    </source>
</evidence>
<keyword evidence="10" id="KW-0812">Transmembrane</keyword>
<evidence type="ECO:0000256" key="6">
    <source>
        <dbReference type="ARBA" id="ARBA00022527"/>
    </source>
</evidence>
<dbReference type="SMART" id="SM00220">
    <property type="entry name" value="S_TKc"/>
    <property type="match status" value="2"/>
</dbReference>
<dbReference type="Proteomes" id="UP001055439">
    <property type="component" value="Chromosome 9"/>
</dbReference>
<dbReference type="InterPro" id="IPR013210">
    <property type="entry name" value="LRR_N_plant-typ"/>
</dbReference>
<evidence type="ECO:0000256" key="16">
    <source>
        <dbReference type="ARBA" id="ARBA00022801"/>
    </source>
</evidence>
<dbReference type="GO" id="GO:0043539">
    <property type="term" value="F:protein serine/threonine kinase activator activity"/>
    <property type="evidence" value="ECO:0007669"/>
    <property type="project" value="InterPro"/>
</dbReference>
<dbReference type="SUPFAM" id="SSF52058">
    <property type="entry name" value="L domain-like"/>
    <property type="match status" value="2"/>
</dbReference>
<dbReference type="Pfam" id="PF00069">
    <property type="entry name" value="Pkinase"/>
    <property type="match status" value="1"/>
</dbReference>
<keyword evidence="5" id="KW-1003">Cell membrane</keyword>
<dbReference type="InterPro" id="IPR000086">
    <property type="entry name" value="NUDIX_hydrolase_dom"/>
</dbReference>
<accession>A0A9E7L3X4</accession>
<keyword evidence="12" id="KW-0732">Signal</keyword>
<feature type="compositionally biased region" description="Polar residues" evidence="26">
    <location>
        <begin position="396"/>
        <end position="414"/>
    </location>
</feature>
<feature type="coiled-coil region" evidence="25">
    <location>
        <begin position="654"/>
        <end position="688"/>
    </location>
</feature>
<dbReference type="PROSITE" id="PS00108">
    <property type="entry name" value="PROTEIN_KINASE_ST"/>
    <property type="match status" value="1"/>
</dbReference>
<dbReference type="FunFam" id="3.80.10.10:FF:000041">
    <property type="entry name" value="LRR receptor-like serine/threonine-protein kinase ERECTA"/>
    <property type="match status" value="1"/>
</dbReference>
<evidence type="ECO:0000256" key="7">
    <source>
        <dbReference type="ARBA" id="ARBA00022553"/>
    </source>
</evidence>
<comment type="catalytic activity">
    <reaction evidence="23">
        <text>L-seryl-[protein] + ATP = O-phospho-L-seryl-[protein] + ADP + H(+)</text>
        <dbReference type="Rhea" id="RHEA:17989"/>
        <dbReference type="Rhea" id="RHEA-COMP:9863"/>
        <dbReference type="Rhea" id="RHEA-COMP:11604"/>
        <dbReference type="ChEBI" id="CHEBI:15378"/>
        <dbReference type="ChEBI" id="CHEBI:29999"/>
        <dbReference type="ChEBI" id="CHEBI:30616"/>
        <dbReference type="ChEBI" id="CHEBI:83421"/>
        <dbReference type="ChEBI" id="CHEBI:456216"/>
        <dbReference type="EC" id="2.7.11.1"/>
    </reaction>
</comment>
<feature type="binding site" evidence="24">
    <location>
        <position position="42"/>
    </location>
    <ligand>
        <name>ATP</name>
        <dbReference type="ChEBI" id="CHEBI:30616"/>
    </ligand>
</feature>
<keyword evidence="8" id="KW-0433">Leucine-rich repeat</keyword>
<keyword evidence="30" id="KW-1185">Reference proteome</keyword>
<feature type="binding site" evidence="24">
    <location>
        <position position="2207"/>
    </location>
    <ligand>
        <name>ATP</name>
        <dbReference type="ChEBI" id="CHEBI:30616"/>
    </ligand>
</feature>
<keyword evidence="14 24" id="KW-0547">Nucleotide-binding</keyword>
<dbReference type="CDD" id="cd14066">
    <property type="entry name" value="STKc_IRAK"/>
    <property type="match status" value="1"/>
</dbReference>
<dbReference type="Gene3D" id="3.30.200.20">
    <property type="entry name" value="Phosphorylase Kinase, domain 1"/>
    <property type="match status" value="2"/>
</dbReference>
<dbReference type="EC" id="2.7.11.1" evidence="4"/>
<keyword evidence="15" id="KW-0418">Kinase</keyword>
<keyword evidence="9" id="KW-0808">Transferase</keyword>
<feature type="compositionally biased region" description="Basic and acidic residues" evidence="26">
    <location>
        <begin position="415"/>
        <end position="424"/>
    </location>
</feature>
<protein>
    <recommendedName>
        <fullName evidence="4">non-specific serine/threonine protein kinase</fullName>
        <ecNumber evidence="4">2.7.11.1</ecNumber>
    </recommendedName>
</protein>
<evidence type="ECO:0000256" key="15">
    <source>
        <dbReference type="ARBA" id="ARBA00022777"/>
    </source>
</evidence>
<keyword evidence="6" id="KW-0723">Serine/threonine-protein kinase</keyword>
<evidence type="ECO:0000256" key="2">
    <source>
        <dbReference type="ARBA" id="ARBA00008684"/>
    </source>
</evidence>
<dbReference type="FunFam" id="3.30.200.20:FF:000099">
    <property type="entry name" value="Serine/threonine-protein kinase BLUS1"/>
    <property type="match status" value="1"/>
</dbReference>
<evidence type="ECO:0000256" key="14">
    <source>
        <dbReference type="ARBA" id="ARBA00022741"/>
    </source>
</evidence>
<dbReference type="InterPro" id="IPR015797">
    <property type="entry name" value="NUDIX_hydrolase-like_dom_sf"/>
</dbReference>
<dbReference type="FunFam" id="3.30.200.20:FF:000543">
    <property type="entry name" value="Putative leucine-rich repeat receptor-like serine/threonine-protein kinase"/>
    <property type="match status" value="1"/>
</dbReference>
<dbReference type="PANTHER" id="PTHR48014:SF24">
    <property type="entry name" value="PROTEIN KINASE SUPERFAMILY PROTEIN"/>
    <property type="match status" value="1"/>
</dbReference>
<dbReference type="InterPro" id="IPR032675">
    <property type="entry name" value="LRR_dom_sf"/>
</dbReference>
<dbReference type="Gene3D" id="3.80.10.10">
    <property type="entry name" value="Ribonuclease Inhibitor"/>
    <property type="match status" value="5"/>
</dbReference>
<dbReference type="InterPro" id="IPR039461">
    <property type="entry name" value="Peptidase_M49"/>
</dbReference>
<evidence type="ECO:0000256" key="12">
    <source>
        <dbReference type="ARBA" id="ARBA00022729"/>
    </source>
</evidence>
<dbReference type="GO" id="GO:0004674">
    <property type="term" value="F:protein serine/threonine kinase activity"/>
    <property type="evidence" value="ECO:0007669"/>
    <property type="project" value="UniProtKB-KW"/>
</dbReference>
<dbReference type="Gene3D" id="3.30.540.30">
    <property type="match status" value="1"/>
</dbReference>
<dbReference type="OrthoDB" id="510307at2759"/>
<name>A0A9E7L3X4_9LILI</name>
<keyword evidence="13" id="KW-0677">Repeat</keyword>
<dbReference type="InterPro" id="IPR017441">
    <property type="entry name" value="Protein_kinase_ATP_BS"/>
</dbReference>
<evidence type="ECO:0000256" key="24">
    <source>
        <dbReference type="PROSITE-ProRule" id="PRU10141"/>
    </source>
</evidence>
<dbReference type="SUPFAM" id="SSF56112">
    <property type="entry name" value="Protein kinase-like (PK-like)"/>
    <property type="match status" value="2"/>
</dbReference>
<evidence type="ECO:0000256" key="25">
    <source>
        <dbReference type="SAM" id="Coils"/>
    </source>
</evidence>
<dbReference type="CDD" id="cd04692">
    <property type="entry name" value="NUDIX_Hydrolase"/>
    <property type="match status" value="1"/>
</dbReference>
<gene>
    <name evidence="29" type="ORF">MUK42_25411</name>
</gene>
<evidence type="ECO:0000256" key="22">
    <source>
        <dbReference type="ARBA" id="ARBA00047899"/>
    </source>
</evidence>
<dbReference type="Pfam" id="PF08263">
    <property type="entry name" value="LRRNT_2"/>
    <property type="match status" value="1"/>
</dbReference>
<dbReference type="Gene3D" id="1.10.510.10">
    <property type="entry name" value="Transferase(Phosphotransferase) domain 1"/>
    <property type="match status" value="2"/>
</dbReference>
<dbReference type="Pfam" id="PF03571">
    <property type="entry name" value="Peptidase_M49"/>
    <property type="match status" value="1"/>
</dbReference>
<reference evidence="29" key="1">
    <citation type="submission" date="2022-05" db="EMBL/GenBank/DDBJ databases">
        <title>The Musa troglodytarum L. genome provides insights into the mechanism of non-climacteric behaviour and enrichment of carotenoids.</title>
        <authorList>
            <person name="Wang J."/>
        </authorList>
    </citation>
    <scope>NUCLEOTIDE SEQUENCE</scope>
    <source>
        <tissue evidence="29">Leaf</tissue>
    </source>
</reference>
<evidence type="ECO:0000256" key="13">
    <source>
        <dbReference type="ARBA" id="ARBA00022737"/>
    </source>
</evidence>
<dbReference type="SUPFAM" id="SSF55811">
    <property type="entry name" value="Nudix"/>
    <property type="match status" value="1"/>
</dbReference>
<evidence type="ECO:0000256" key="17">
    <source>
        <dbReference type="ARBA" id="ARBA00022840"/>
    </source>
</evidence>
<dbReference type="SMART" id="SM00369">
    <property type="entry name" value="LRR_TYP"/>
    <property type="match status" value="7"/>
</dbReference>
<dbReference type="GO" id="GO:0005886">
    <property type="term" value="C:plasma membrane"/>
    <property type="evidence" value="ECO:0007669"/>
    <property type="project" value="UniProtKB-SubCell"/>
</dbReference>
<feature type="region of interest" description="Disordered" evidence="26">
    <location>
        <begin position="391"/>
        <end position="443"/>
    </location>
</feature>
<evidence type="ECO:0000256" key="1">
    <source>
        <dbReference type="ARBA" id="ARBA00004162"/>
    </source>
</evidence>
<dbReference type="InterPro" id="IPR000719">
    <property type="entry name" value="Prot_kinase_dom"/>
</dbReference>
<proteinExistence type="inferred from homology"/>
<dbReference type="GO" id="GO:0016787">
    <property type="term" value="F:hydrolase activity"/>
    <property type="evidence" value="ECO:0007669"/>
    <property type="project" value="UniProtKB-KW"/>
</dbReference>
<evidence type="ECO:0000256" key="8">
    <source>
        <dbReference type="ARBA" id="ARBA00022614"/>
    </source>
</evidence>
<evidence type="ECO:0000256" key="3">
    <source>
        <dbReference type="ARBA" id="ARBA00008874"/>
    </source>
</evidence>
<evidence type="ECO:0000256" key="20">
    <source>
        <dbReference type="ARBA" id="ARBA00023170"/>
    </source>
</evidence>
<evidence type="ECO:0000256" key="21">
    <source>
        <dbReference type="ARBA" id="ARBA00023180"/>
    </source>
</evidence>
<evidence type="ECO:0000256" key="11">
    <source>
        <dbReference type="ARBA" id="ARBA00022723"/>
    </source>
</evidence>
<feature type="compositionally biased region" description="Polar residues" evidence="26">
    <location>
        <begin position="429"/>
        <end position="438"/>
    </location>
</feature>
<dbReference type="CDD" id="cd06610">
    <property type="entry name" value="STKc_OSR1_SPAK"/>
    <property type="match status" value="1"/>
</dbReference>
<evidence type="ECO:0000259" key="27">
    <source>
        <dbReference type="PROSITE" id="PS50011"/>
    </source>
</evidence>
<dbReference type="PROSITE" id="PS51462">
    <property type="entry name" value="NUDIX"/>
    <property type="match status" value="1"/>
</dbReference>
<evidence type="ECO:0000256" key="19">
    <source>
        <dbReference type="ARBA" id="ARBA00023136"/>
    </source>
</evidence>
<evidence type="ECO:0000313" key="29">
    <source>
        <dbReference type="EMBL" id="URE45023.1"/>
    </source>
</evidence>
<dbReference type="FunFam" id="1.10.510.10:FF:000358">
    <property type="entry name" value="Putative leucine-rich repeat receptor-like serine/threonine-protein kinase"/>
    <property type="match status" value="1"/>
</dbReference>
<evidence type="ECO:0000256" key="5">
    <source>
        <dbReference type="ARBA" id="ARBA00022475"/>
    </source>
</evidence>
<dbReference type="EMBL" id="CP097511">
    <property type="protein sequence ID" value="URE45023.1"/>
    <property type="molecule type" value="Genomic_DNA"/>
</dbReference>
<dbReference type="InterPro" id="IPR003591">
    <property type="entry name" value="Leu-rich_rpt_typical-subtyp"/>
</dbReference>
<dbReference type="PROSITE" id="PS50011">
    <property type="entry name" value="PROTEIN_KINASE_DOM"/>
    <property type="match status" value="2"/>
</dbReference>
<comment type="similarity">
    <text evidence="2">Belongs to the protein kinase superfamily. Ser/Thr protein kinase family.</text>
</comment>
<dbReference type="Pfam" id="PF07714">
    <property type="entry name" value="PK_Tyr_Ser-Thr"/>
    <property type="match status" value="1"/>
</dbReference>
<dbReference type="PROSITE" id="PS00107">
    <property type="entry name" value="PROTEIN_KINASE_ATP"/>
    <property type="match status" value="2"/>
</dbReference>
<evidence type="ECO:0000256" key="26">
    <source>
        <dbReference type="SAM" id="MobiDB-lite"/>
    </source>
</evidence>
<evidence type="ECO:0000256" key="23">
    <source>
        <dbReference type="ARBA" id="ARBA00048679"/>
    </source>
</evidence>
<keyword evidence="19" id="KW-0472">Membrane</keyword>
<comment type="subcellular location">
    <subcellularLocation>
        <location evidence="1">Cell membrane</location>
        <topology evidence="1">Single-pass membrane protein</topology>
    </subcellularLocation>
</comment>
<dbReference type="InterPro" id="IPR047173">
    <property type="entry name" value="STRAD_A/B-like"/>
</dbReference>
<dbReference type="Pfam" id="PF00293">
    <property type="entry name" value="NUDIX"/>
    <property type="match status" value="1"/>
</dbReference>
<comment type="similarity">
    <text evidence="3">Belongs to the protein kinase superfamily. STE Ser/Thr protein kinase family. STE20 subfamily.</text>
</comment>
<feature type="domain" description="Nudix hydrolase" evidence="28">
    <location>
        <begin position="780"/>
        <end position="922"/>
    </location>
</feature>
<keyword evidence="21" id="KW-0325">Glycoprotein</keyword>
<dbReference type="FunFam" id="3.80.10.10:FF:000095">
    <property type="entry name" value="LRR receptor-like serine/threonine-protein kinase GSO1"/>
    <property type="match status" value="2"/>
</dbReference>
<dbReference type="Pfam" id="PF13855">
    <property type="entry name" value="LRR_8"/>
    <property type="match status" value="1"/>
</dbReference>
<evidence type="ECO:0000256" key="10">
    <source>
        <dbReference type="ARBA" id="ARBA00022692"/>
    </source>
</evidence>
<keyword evidence="11" id="KW-0479">Metal-binding</keyword>
<evidence type="ECO:0000256" key="18">
    <source>
        <dbReference type="ARBA" id="ARBA00022989"/>
    </source>
</evidence>
<dbReference type="InterPro" id="IPR001611">
    <property type="entry name" value="Leu-rich_rpt"/>
</dbReference>
<dbReference type="Gene3D" id="3.90.79.10">
    <property type="entry name" value="Nucleoside Triphosphate Pyrophosphohydrolase"/>
    <property type="match status" value="1"/>
</dbReference>
<dbReference type="PANTHER" id="PTHR48014">
    <property type="entry name" value="SERINE/THREONINE-PROTEIN KINASE FRAY2"/>
    <property type="match status" value="1"/>
</dbReference>
<feature type="domain" description="Protein kinase" evidence="27">
    <location>
        <begin position="13"/>
        <end position="274"/>
    </location>
</feature>
<dbReference type="InterPro" id="IPR008271">
    <property type="entry name" value="Ser/Thr_kinase_AS"/>
</dbReference>
<keyword evidence="17 24" id="KW-0067">ATP-binding</keyword>
<keyword evidence="20" id="KW-0675">Receptor</keyword>
<keyword evidence="25" id="KW-0175">Coiled coil</keyword>
<keyword evidence="16" id="KW-0378">Hydrolase</keyword>
<keyword evidence="7" id="KW-0597">Phosphoprotein</keyword>
<dbReference type="InterPro" id="IPR001245">
    <property type="entry name" value="Ser-Thr/Tyr_kinase_cat_dom"/>
</dbReference>
<dbReference type="GO" id="GO:0046872">
    <property type="term" value="F:metal ion binding"/>
    <property type="evidence" value="ECO:0007669"/>
    <property type="project" value="UniProtKB-KW"/>
</dbReference>
<organism evidence="29 30">
    <name type="scientific">Musa troglodytarum</name>
    <name type="common">fe'i banana</name>
    <dbReference type="NCBI Taxonomy" id="320322"/>
    <lineage>
        <taxon>Eukaryota</taxon>
        <taxon>Viridiplantae</taxon>
        <taxon>Streptophyta</taxon>
        <taxon>Embryophyta</taxon>
        <taxon>Tracheophyta</taxon>
        <taxon>Spermatophyta</taxon>
        <taxon>Magnoliopsida</taxon>
        <taxon>Liliopsida</taxon>
        <taxon>Zingiberales</taxon>
        <taxon>Musaceae</taxon>
        <taxon>Musa</taxon>
    </lineage>
</organism>
<dbReference type="Pfam" id="PF00560">
    <property type="entry name" value="LRR_1"/>
    <property type="match status" value="5"/>
</dbReference>
<dbReference type="InterPro" id="IPR011009">
    <property type="entry name" value="Kinase-like_dom_sf"/>
</dbReference>
<evidence type="ECO:0000256" key="9">
    <source>
        <dbReference type="ARBA" id="ARBA00022679"/>
    </source>
</evidence>
<evidence type="ECO:0000256" key="4">
    <source>
        <dbReference type="ARBA" id="ARBA00012513"/>
    </source>
</evidence>
<evidence type="ECO:0000313" key="30">
    <source>
        <dbReference type="Proteomes" id="UP001055439"/>
    </source>
</evidence>
<dbReference type="FunFam" id="1.10.510.10:FF:000208">
    <property type="entry name" value="serine/threonine-protein kinase BLUS1 isoform X1"/>
    <property type="match status" value="1"/>
</dbReference>
<comment type="catalytic activity">
    <reaction evidence="22">
        <text>L-threonyl-[protein] + ATP = O-phospho-L-threonyl-[protein] + ADP + H(+)</text>
        <dbReference type="Rhea" id="RHEA:46608"/>
        <dbReference type="Rhea" id="RHEA-COMP:11060"/>
        <dbReference type="Rhea" id="RHEA-COMP:11605"/>
        <dbReference type="ChEBI" id="CHEBI:15378"/>
        <dbReference type="ChEBI" id="CHEBI:30013"/>
        <dbReference type="ChEBI" id="CHEBI:30616"/>
        <dbReference type="ChEBI" id="CHEBI:61977"/>
        <dbReference type="ChEBI" id="CHEBI:456216"/>
        <dbReference type="EC" id="2.7.11.1"/>
    </reaction>
</comment>